<comment type="caution">
    <text evidence="1">The sequence shown here is derived from an EMBL/GenBank/DDBJ whole genome shotgun (WGS) entry which is preliminary data.</text>
</comment>
<sequence length="364" mass="41552">MKPLWSRFTTYDFRVGEWGIPDSELCVAGGPYYISYEQDRSPLRALHGRWFGYSAPLDKRKKLLSVRIHHNKVGLDRFRGTYTTIDLFCAAIKLRAGFTSGVVHAFIDRIGRIWIFFKLRDLEEMQNLLTKFYLAFLESLSSASLCSTQKLIEADGSSNVCLSTAQPYVVGRLHELSSSCDDKNTRLLPSLSVSQRTRQKEYQMTQRAIISDSGKVRSQSIHWSAAFQNMFLPSVQNVRHSMLKEDVDSLIKLKAGIVFSKVDGIVSPSWFGKKMAQRFYDPLQHQWYMAEQEERLPMIEYMDLAKQGVGADYFANNDLENNFTISDVGADEQMNRTLPWLSFTTKLNSVLKRVTTSKSEVNGG</sequence>
<proteinExistence type="predicted"/>
<protein>
    <submittedName>
        <fullName evidence="1">Uncharacterized protein</fullName>
    </submittedName>
</protein>
<dbReference type="Proteomes" id="UP001151760">
    <property type="component" value="Unassembled WGS sequence"/>
</dbReference>
<keyword evidence="2" id="KW-1185">Reference proteome</keyword>
<accession>A0ABQ5D2R9</accession>
<evidence type="ECO:0000313" key="2">
    <source>
        <dbReference type="Proteomes" id="UP001151760"/>
    </source>
</evidence>
<organism evidence="1 2">
    <name type="scientific">Tanacetum coccineum</name>
    <dbReference type="NCBI Taxonomy" id="301880"/>
    <lineage>
        <taxon>Eukaryota</taxon>
        <taxon>Viridiplantae</taxon>
        <taxon>Streptophyta</taxon>
        <taxon>Embryophyta</taxon>
        <taxon>Tracheophyta</taxon>
        <taxon>Spermatophyta</taxon>
        <taxon>Magnoliopsida</taxon>
        <taxon>eudicotyledons</taxon>
        <taxon>Gunneridae</taxon>
        <taxon>Pentapetalae</taxon>
        <taxon>asterids</taxon>
        <taxon>campanulids</taxon>
        <taxon>Asterales</taxon>
        <taxon>Asteraceae</taxon>
        <taxon>Asteroideae</taxon>
        <taxon>Anthemideae</taxon>
        <taxon>Anthemidinae</taxon>
        <taxon>Tanacetum</taxon>
    </lineage>
</organism>
<reference evidence="1" key="1">
    <citation type="journal article" date="2022" name="Int. J. Mol. Sci.">
        <title>Draft Genome of Tanacetum Coccineum: Genomic Comparison of Closely Related Tanacetum-Family Plants.</title>
        <authorList>
            <person name="Yamashiro T."/>
            <person name="Shiraishi A."/>
            <person name="Nakayama K."/>
            <person name="Satake H."/>
        </authorList>
    </citation>
    <scope>NUCLEOTIDE SEQUENCE</scope>
</reference>
<name>A0ABQ5D2R9_9ASTR</name>
<evidence type="ECO:0000313" key="1">
    <source>
        <dbReference type="EMBL" id="GJT33127.1"/>
    </source>
</evidence>
<gene>
    <name evidence="1" type="ORF">Tco_0923546</name>
</gene>
<dbReference type="EMBL" id="BQNB010014851">
    <property type="protein sequence ID" value="GJT33127.1"/>
    <property type="molecule type" value="Genomic_DNA"/>
</dbReference>
<reference evidence="1" key="2">
    <citation type="submission" date="2022-01" db="EMBL/GenBank/DDBJ databases">
        <authorList>
            <person name="Yamashiro T."/>
            <person name="Shiraishi A."/>
            <person name="Satake H."/>
            <person name="Nakayama K."/>
        </authorList>
    </citation>
    <scope>NUCLEOTIDE SEQUENCE</scope>
</reference>